<dbReference type="PROSITE" id="PS00122">
    <property type="entry name" value="CARBOXYLESTERASE_B_1"/>
    <property type="match status" value="1"/>
</dbReference>
<dbReference type="Gene3D" id="3.40.50.1820">
    <property type="entry name" value="alpha/beta hydrolase"/>
    <property type="match status" value="1"/>
</dbReference>
<dbReference type="SUPFAM" id="SSF53474">
    <property type="entry name" value="alpha/beta-Hydrolases"/>
    <property type="match status" value="1"/>
</dbReference>
<evidence type="ECO:0000259" key="5">
    <source>
        <dbReference type="Pfam" id="PF00135"/>
    </source>
</evidence>
<dbReference type="InterPro" id="IPR002018">
    <property type="entry name" value="CarbesteraseB"/>
</dbReference>
<gene>
    <name evidence="6" type="ORF">ABT276_20840</name>
</gene>
<dbReference type="InterPro" id="IPR019826">
    <property type="entry name" value="Carboxylesterase_B_AS"/>
</dbReference>
<keyword evidence="7" id="KW-1185">Reference proteome</keyword>
<evidence type="ECO:0000256" key="2">
    <source>
        <dbReference type="ARBA" id="ARBA00022801"/>
    </source>
</evidence>
<reference evidence="6 7" key="1">
    <citation type="submission" date="2024-06" db="EMBL/GenBank/DDBJ databases">
        <title>The Natural Products Discovery Center: Release of the First 8490 Sequenced Strains for Exploring Actinobacteria Biosynthetic Diversity.</title>
        <authorList>
            <person name="Kalkreuter E."/>
            <person name="Kautsar S.A."/>
            <person name="Yang D."/>
            <person name="Bader C.D."/>
            <person name="Teijaro C.N."/>
            <person name="Fluegel L."/>
            <person name="Davis C.M."/>
            <person name="Simpson J.R."/>
            <person name="Lauterbach L."/>
            <person name="Steele A.D."/>
            <person name="Gui C."/>
            <person name="Meng S."/>
            <person name="Li G."/>
            <person name="Viehrig K."/>
            <person name="Ye F."/>
            <person name="Su P."/>
            <person name="Kiefer A.F."/>
            <person name="Nichols A."/>
            <person name="Cepeda A.J."/>
            <person name="Yan W."/>
            <person name="Fan B."/>
            <person name="Jiang Y."/>
            <person name="Adhikari A."/>
            <person name="Zheng C.-J."/>
            <person name="Schuster L."/>
            <person name="Cowan T.M."/>
            <person name="Smanski M.J."/>
            <person name="Chevrette M.G."/>
            <person name="De Carvalho L.P.S."/>
            <person name="Shen B."/>
        </authorList>
    </citation>
    <scope>NUCLEOTIDE SEQUENCE [LARGE SCALE GENOMIC DNA]</scope>
    <source>
        <strain evidence="6 7">NPDC000837</strain>
    </source>
</reference>
<dbReference type="InterPro" id="IPR029058">
    <property type="entry name" value="AB_hydrolase_fold"/>
</dbReference>
<dbReference type="EMBL" id="JBEPBX010000018">
    <property type="protein sequence ID" value="MER6615760.1"/>
    <property type="molecule type" value="Genomic_DNA"/>
</dbReference>
<comment type="similarity">
    <text evidence="1 3">Belongs to the type-B carboxylesterase/lipase family.</text>
</comment>
<feature type="signal peptide" evidence="3">
    <location>
        <begin position="1"/>
        <end position="33"/>
    </location>
</feature>
<protein>
    <recommendedName>
        <fullName evidence="3">Carboxylic ester hydrolase</fullName>
        <ecNumber evidence="3">3.1.1.-</ecNumber>
    </recommendedName>
</protein>
<dbReference type="InterPro" id="IPR050309">
    <property type="entry name" value="Type-B_Carboxylest/Lipase"/>
</dbReference>
<feature type="region of interest" description="Disordered" evidence="4">
    <location>
        <begin position="67"/>
        <end position="91"/>
    </location>
</feature>
<feature type="chain" id="PRO_5045006014" description="Carboxylic ester hydrolase" evidence="3">
    <location>
        <begin position="34"/>
        <end position="553"/>
    </location>
</feature>
<dbReference type="Pfam" id="PF00135">
    <property type="entry name" value="COesterase"/>
    <property type="match status" value="1"/>
</dbReference>
<name>A0ABV1UY97_9ACTN</name>
<comment type="caution">
    <text evidence="6">The sequence shown here is derived from an EMBL/GenBank/DDBJ whole genome shotgun (WGS) entry which is preliminary data.</text>
</comment>
<organism evidence="6 7">
    <name type="scientific">Streptomyces xantholiticus</name>
    <dbReference type="NCBI Taxonomy" id="68285"/>
    <lineage>
        <taxon>Bacteria</taxon>
        <taxon>Bacillati</taxon>
        <taxon>Actinomycetota</taxon>
        <taxon>Actinomycetes</taxon>
        <taxon>Kitasatosporales</taxon>
        <taxon>Streptomycetaceae</taxon>
        <taxon>Streptomyces</taxon>
    </lineage>
</organism>
<dbReference type="Proteomes" id="UP001445472">
    <property type="component" value="Unassembled WGS sequence"/>
</dbReference>
<proteinExistence type="inferred from homology"/>
<dbReference type="PROSITE" id="PS00941">
    <property type="entry name" value="CARBOXYLESTERASE_B_2"/>
    <property type="match status" value="1"/>
</dbReference>
<dbReference type="InterPro" id="IPR019819">
    <property type="entry name" value="Carboxylesterase_B_CS"/>
</dbReference>
<keyword evidence="3" id="KW-0732">Signal</keyword>
<evidence type="ECO:0000313" key="6">
    <source>
        <dbReference type="EMBL" id="MER6615760.1"/>
    </source>
</evidence>
<evidence type="ECO:0000256" key="1">
    <source>
        <dbReference type="ARBA" id="ARBA00005964"/>
    </source>
</evidence>
<sequence length="553" mass="58009">MRSTGLRCSLIRALTAAAALLLSLTAPPPPVWAEGGHDPLVVPTSHGWVRGAAGHDGARVFQGIPFAAPPTGERRWRPPQPPARWSGVRNTTAPAHPCPQLPLTLLPDGGPVLPGESNRTGSTTEDCLYLNVWTPARTSREPLPVLVWLHGGGNAYGAGSDYNGAALAARGMVVVTVNYRLGALGFLAHPALSAESADHASGDYGLMDQQTALRWIRRNIGAFGGDRNRVTLGGQSAGSADTCLHIASPTARGLFHRAIQQSGSCASNGGLTPLTLSAAERKGSGFAASVGCADPSTAAACLRAVPTTELIRDAGQGAASLWGANTGPHVLPRPPRTAWAEGRVNAVPTLSGSTHDEYRYFTALYVDLLGGGPLTPDSYAALVRLQHGDRAAAVLGTYPASAYPSANLAYSAVATDQRFACPARADSGLYSGRVPVYAYEFHDPQAPPFIPAPHTPQGAFHASELAYLFPMDSVPPLTAAQRRLSATMTAYWARFAATGDPNGPGTPAWPRYTPDRDGIQVLAPDRVGPTTGFVTDHHCAFWQQSSALRGVVR</sequence>
<keyword evidence="2 3" id="KW-0378">Hydrolase</keyword>
<feature type="domain" description="Carboxylesterase type B" evidence="5">
    <location>
        <begin position="40"/>
        <end position="542"/>
    </location>
</feature>
<evidence type="ECO:0000313" key="7">
    <source>
        <dbReference type="Proteomes" id="UP001445472"/>
    </source>
</evidence>
<dbReference type="PANTHER" id="PTHR11559">
    <property type="entry name" value="CARBOXYLESTERASE"/>
    <property type="match status" value="1"/>
</dbReference>
<dbReference type="EC" id="3.1.1.-" evidence="3"/>
<evidence type="ECO:0000256" key="4">
    <source>
        <dbReference type="SAM" id="MobiDB-lite"/>
    </source>
</evidence>
<evidence type="ECO:0000256" key="3">
    <source>
        <dbReference type="RuleBase" id="RU361235"/>
    </source>
</evidence>
<accession>A0ABV1UY97</accession>
<dbReference type="RefSeq" id="WP_351977265.1">
    <property type="nucleotide sequence ID" value="NZ_JBEPBX010000018.1"/>
</dbReference>